<reference evidence="1" key="1">
    <citation type="journal article" date="2020" name="Nature">
        <title>Giant virus diversity and host interactions through global metagenomics.</title>
        <authorList>
            <person name="Schulz F."/>
            <person name="Roux S."/>
            <person name="Paez-Espino D."/>
            <person name="Jungbluth S."/>
            <person name="Walsh D.A."/>
            <person name="Denef V.J."/>
            <person name="McMahon K.D."/>
            <person name="Konstantinidis K.T."/>
            <person name="Eloe-Fadrosh E.A."/>
            <person name="Kyrpides N.C."/>
            <person name="Woyke T."/>
        </authorList>
    </citation>
    <scope>NUCLEOTIDE SEQUENCE</scope>
    <source>
        <strain evidence="1">GVMAG-M-3300023174-189</strain>
    </source>
</reference>
<accession>A0A6C0DI00</accession>
<name>A0A6C0DI00_9ZZZZ</name>
<protein>
    <submittedName>
        <fullName evidence="1">Uncharacterized protein</fullName>
    </submittedName>
</protein>
<sequence length="261" mass="29978">MGCTEIKTEKYQTRKSPAFHAKDCVGQIKKGKDGQYVSKKDASGVYKWVKVNATRKMKGKHYDTHDNSARPFRVFVSDDGAKAKKVAIYKDVHKKLGDPEDYSKLIKELTVKEVYVGKSTGHASGADHRPDQAHMFVGNSILLHVSSNKYIHIGSSIYEFQMDDKVDKYYSMVGRNDVPYPVLLGTENVYFMLETDHCYLPRSMLPANLTKAQWEDAYTYFYGWIDPANGQQRTDEQRKKDALENHATKMKGYHLIQKREF</sequence>
<organism evidence="1">
    <name type="scientific">viral metagenome</name>
    <dbReference type="NCBI Taxonomy" id="1070528"/>
    <lineage>
        <taxon>unclassified sequences</taxon>
        <taxon>metagenomes</taxon>
        <taxon>organismal metagenomes</taxon>
    </lineage>
</organism>
<dbReference type="EMBL" id="MN739626">
    <property type="protein sequence ID" value="QHT16548.1"/>
    <property type="molecule type" value="Genomic_DNA"/>
</dbReference>
<dbReference type="AlphaFoldDB" id="A0A6C0DI00"/>
<evidence type="ECO:0000313" key="1">
    <source>
        <dbReference type="EMBL" id="QHT16548.1"/>
    </source>
</evidence>
<proteinExistence type="predicted"/>